<gene>
    <name evidence="1" type="ORF">E2C01_065624</name>
</gene>
<proteinExistence type="predicted"/>
<evidence type="ECO:0000313" key="1">
    <source>
        <dbReference type="EMBL" id="MPC71347.1"/>
    </source>
</evidence>
<accession>A0A5B7HQ38</accession>
<evidence type="ECO:0000313" key="2">
    <source>
        <dbReference type="Proteomes" id="UP000324222"/>
    </source>
</evidence>
<organism evidence="1 2">
    <name type="scientific">Portunus trituberculatus</name>
    <name type="common">Swimming crab</name>
    <name type="synonym">Neptunus trituberculatus</name>
    <dbReference type="NCBI Taxonomy" id="210409"/>
    <lineage>
        <taxon>Eukaryota</taxon>
        <taxon>Metazoa</taxon>
        <taxon>Ecdysozoa</taxon>
        <taxon>Arthropoda</taxon>
        <taxon>Crustacea</taxon>
        <taxon>Multicrustacea</taxon>
        <taxon>Malacostraca</taxon>
        <taxon>Eumalacostraca</taxon>
        <taxon>Eucarida</taxon>
        <taxon>Decapoda</taxon>
        <taxon>Pleocyemata</taxon>
        <taxon>Brachyura</taxon>
        <taxon>Eubrachyura</taxon>
        <taxon>Portunoidea</taxon>
        <taxon>Portunidae</taxon>
        <taxon>Portuninae</taxon>
        <taxon>Portunus</taxon>
    </lineage>
</organism>
<protein>
    <submittedName>
        <fullName evidence="1">Uncharacterized protein</fullName>
    </submittedName>
</protein>
<comment type="caution">
    <text evidence="1">The sequence shown here is derived from an EMBL/GenBank/DDBJ whole genome shotgun (WGS) entry which is preliminary data.</text>
</comment>
<sequence length="77" mass="8981">MLLQVYYLHQMRKARNWMQTTIYCNLIKKIAGQGSETQGQPSLLYWARPGTEDTLFTLGGKQCLACRRENISYTTYK</sequence>
<reference evidence="1 2" key="1">
    <citation type="submission" date="2019-05" db="EMBL/GenBank/DDBJ databases">
        <title>Another draft genome of Portunus trituberculatus and its Hox gene families provides insights of decapod evolution.</title>
        <authorList>
            <person name="Jeong J.-H."/>
            <person name="Song I."/>
            <person name="Kim S."/>
            <person name="Choi T."/>
            <person name="Kim D."/>
            <person name="Ryu S."/>
            <person name="Kim W."/>
        </authorList>
    </citation>
    <scope>NUCLEOTIDE SEQUENCE [LARGE SCALE GENOMIC DNA]</scope>
    <source>
        <tissue evidence="1">Muscle</tissue>
    </source>
</reference>
<name>A0A5B7HQ38_PORTR</name>
<dbReference type="AlphaFoldDB" id="A0A5B7HQ38"/>
<dbReference type="EMBL" id="VSRR010032724">
    <property type="protein sequence ID" value="MPC71347.1"/>
    <property type="molecule type" value="Genomic_DNA"/>
</dbReference>
<keyword evidence="2" id="KW-1185">Reference proteome</keyword>
<dbReference type="Proteomes" id="UP000324222">
    <property type="component" value="Unassembled WGS sequence"/>
</dbReference>